<evidence type="ECO:0000256" key="7">
    <source>
        <dbReference type="RuleBase" id="RU003835"/>
    </source>
</evidence>
<dbReference type="GO" id="GO:0008776">
    <property type="term" value="F:acetate kinase activity"/>
    <property type="evidence" value="ECO:0007669"/>
    <property type="project" value="UniProtKB-UniRule"/>
</dbReference>
<feature type="binding site" evidence="6">
    <location>
        <position position="14"/>
    </location>
    <ligand>
        <name>ATP</name>
        <dbReference type="ChEBI" id="CHEBI:30616"/>
    </ligand>
</feature>
<dbReference type="PANTHER" id="PTHR21060:SF15">
    <property type="entry name" value="ACETATE KINASE-RELATED"/>
    <property type="match status" value="1"/>
</dbReference>
<dbReference type="InterPro" id="IPR043129">
    <property type="entry name" value="ATPase_NBD"/>
</dbReference>
<keyword evidence="3 6" id="KW-0547">Nucleotide-binding</keyword>
<dbReference type="EC" id="2.7.2.1" evidence="6"/>
<dbReference type="EMBL" id="PDPS01000030">
    <property type="protein sequence ID" value="PID56886.1"/>
    <property type="molecule type" value="Genomic_DNA"/>
</dbReference>
<accession>A0A2G6E482</accession>
<feature type="site" description="Transition state stabilizer" evidence="6">
    <location>
        <position position="241"/>
    </location>
</feature>
<dbReference type="Gene3D" id="3.30.420.40">
    <property type="match status" value="2"/>
</dbReference>
<protein>
    <recommendedName>
        <fullName evidence="6">Acetate kinase</fullName>
        <ecNumber evidence="6">2.7.2.1</ecNumber>
    </recommendedName>
    <alternativeName>
        <fullName evidence="6">Acetokinase</fullName>
    </alternativeName>
</protein>
<dbReference type="PROSITE" id="PS01076">
    <property type="entry name" value="ACETATE_KINASE_2"/>
    <property type="match status" value="1"/>
</dbReference>
<comment type="caution">
    <text evidence="8">The sequence shown here is derived from an EMBL/GenBank/DDBJ whole genome shotgun (WGS) entry which is preliminary data.</text>
</comment>
<evidence type="ECO:0000256" key="5">
    <source>
        <dbReference type="ARBA" id="ARBA00022840"/>
    </source>
</evidence>
<sequence length="405" mass="44379">MKILVLNCGSSSLKYQLFDMEDESVLAKGLVERIGRHDAILTHRPSGKKQFRKVEAMLEHGAAIRTVIKALTSLEHGVIRDVRDIEAVGHRVVHGGEKLNRATLITDEIKKEIEKCIELAPLHNPAHMMGINAAKSAMPGIPQTAVFDTAFHATLPPHVYLYALPYVFYHRYKVRRYGFHGTSHKFVALRAAELMQKDIASLKLISCHIGNGASVTAVDGGKSVETSMGFTPLEGLVMGTRSGDIDPAIIPYVMGKEGITAAEVDAMLNKHSGLQGVTGLSSDMRDIQNAAAEGNVRAQQALDLYNHRLLKYIGAYAAVMNGVDAIVFTAGVGEHSYSLREELCQRLSYLGVDFDPEQNREGEDEREITRPGSRVKVWVIPTNEELMIARETVACCSESQAESSA</sequence>
<dbReference type="PANTHER" id="PTHR21060">
    <property type="entry name" value="ACETATE KINASE"/>
    <property type="match status" value="1"/>
</dbReference>
<dbReference type="SUPFAM" id="SSF53067">
    <property type="entry name" value="Actin-like ATPase domain"/>
    <property type="match status" value="2"/>
</dbReference>
<keyword evidence="6" id="KW-0479">Metal-binding</keyword>
<feature type="site" description="Transition state stabilizer" evidence="6">
    <location>
        <position position="180"/>
    </location>
</feature>
<keyword evidence="6" id="KW-0460">Magnesium</keyword>
<comment type="catalytic activity">
    <reaction evidence="6">
        <text>acetate + ATP = acetyl phosphate + ADP</text>
        <dbReference type="Rhea" id="RHEA:11352"/>
        <dbReference type="ChEBI" id="CHEBI:22191"/>
        <dbReference type="ChEBI" id="CHEBI:30089"/>
        <dbReference type="ChEBI" id="CHEBI:30616"/>
        <dbReference type="ChEBI" id="CHEBI:456216"/>
        <dbReference type="EC" id="2.7.2.1"/>
    </reaction>
</comment>
<evidence type="ECO:0000256" key="6">
    <source>
        <dbReference type="HAMAP-Rule" id="MF_00020"/>
    </source>
</evidence>
<evidence type="ECO:0000256" key="1">
    <source>
        <dbReference type="ARBA" id="ARBA00008748"/>
    </source>
</evidence>
<dbReference type="NCBIfam" id="TIGR00016">
    <property type="entry name" value="ackA"/>
    <property type="match status" value="1"/>
</dbReference>
<comment type="similarity">
    <text evidence="1 6 7">Belongs to the acetokinase family.</text>
</comment>
<dbReference type="PIRSF" id="PIRSF000722">
    <property type="entry name" value="Acetate_prop_kin"/>
    <property type="match status" value="1"/>
</dbReference>
<name>A0A2G6E482_9BACT</name>
<dbReference type="UniPathway" id="UPA00340">
    <property type="reaction ID" value="UER00458"/>
</dbReference>
<evidence type="ECO:0000256" key="4">
    <source>
        <dbReference type="ARBA" id="ARBA00022777"/>
    </source>
</evidence>
<dbReference type="GO" id="GO:0005737">
    <property type="term" value="C:cytoplasm"/>
    <property type="evidence" value="ECO:0007669"/>
    <property type="project" value="UniProtKB-SubCell"/>
</dbReference>
<dbReference type="AlphaFoldDB" id="A0A2G6E482"/>
<dbReference type="CDD" id="cd24010">
    <property type="entry name" value="ASKHA_NBD_AcK_PK"/>
    <property type="match status" value="1"/>
</dbReference>
<dbReference type="GO" id="GO:0005524">
    <property type="term" value="F:ATP binding"/>
    <property type="evidence" value="ECO:0007669"/>
    <property type="project" value="UniProtKB-KW"/>
</dbReference>
<comment type="subunit">
    <text evidence="6">Homodimer.</text>
</comment>
<dbReference type="PROSITE" id="PS01075">
    <property type="entry name" value="ACETATE_KINASE_1"/>
    <property type="match status" value="1"/>
</dbReference>
<dbReference type="InterPro" id="IPR023865">
    <property type="entry name" value="Aliphatic_acid_kinase_CS"/>
</dbReference>
<dbReference type="Pfam" id="PF00871">
    <property type="entry name" value="Acetate_kinase"/>
    <property type="match status" value="1"/>
</dbReference>
<comment type="function">
    <text evidence="6">Catalyzes the formation of acetyl phosphate from acetate and ATP. Can also catalyze the reverse reaction.</text>
</comment>
<dbReference type="HAMAP" id="MF_00020">
    <property type="entry name" value="Acetate_kinase"/>
    <property type="match status" value="1"/>
</dbReference>
<evidence type="ECO:0000313" key="8">
    <source>
        <dbReference type="EMBL" id="PID56886.1"/>
    </source>
</evidence>
<dbReference type="GO" id="GO:0006083">
    <property type="term" value="P:acetate metabolic process"/>
    <property type="evidence" value="ECO:0007669"/>
    <property type="project" value="TreeGrafter"/>
</dbReference>
<dbReference type="PRINTS" id="PR00471">
    <property type="entry name" value="ACETATEKNASE"/>
</dbReference>
<evidence type="ECO:0000313" key="9">
    <source>
        <dbReference type="Proteomes" id="UP000229740"/>
    </source>
</evidence>
<evidence type="ECO:0000256" key="3">
    <source>
        <dbReference type="ARBA" id="ARBA00022741"/>
    </source>
</evidence>
<reference evidence="8 9" key="1">
    <citation type="submission" date="2017-10" db="EMBL/GenBank/DDBJ databases">
        <title>Novel microbial diversity and functional potential in the marine mammal oral microbiome.</title>
        <authorList>
            <person name="Dudek N.K."/>
            <person name="Sun C.L."/>
            <person name="Burstein D."/>
            <person name="Kantor R.S."/>
            <person name="Aliaga Goltsman D.S."/>
            <person name="Bik E.M."/>
            <person name="Thomas B.C."/>
            <person name="Banfield J.F."/>
            <person name="Relman D.A."/>
        </authorList>
    </citation>
    <scope>NUCLEOTIDE SEQUENCE [LARGE SCALE GENOMIC DNA]</scope>
    <source>
        <strain evidence="8">DOLZORAL124_49_17</strain>
    </source>
</reference>
<keyword evidence="2 6" id="KW-0808">Transferase</keyword>
<evidence type="ECO:0000256" key="2">
    <source>
        <dbReference type="ARBA" id="ARBA00022679"/>
    </source>
</evidence>
<feature type="binding site" evidence="6">
    <location>
        <begin position="283"/>
        <end position="285"/>
    </location>
    <ligand>
        <name>ATP</name>
        <dbReference type="ChEBI" id="CHEBI:30616"/>
    </ligand>
</feature>
<feature type="binding site" evidence="6">
    <location>
        <position position="7"/>
    </location>
    <ligand>
        <name>Mg(2+)</name>
        <dbReference type="ChEBI" id="CHEBI:18420"/>
    </ligand>
</feature>
<comment type="pathway">
    <text evidence="6">Metabolic intermediate biosynthesis; acetyl-CoA biosynthesis; acetyl-CoA from acetate: step 1/2.</text>
</comment>
<comment type="subcellular location">
    <subcellularLocation>
        <location evidence="6">Cytoplasm</location>
    </subcellularLocation>
</comment>
<dbReference type="InterPro" id="IPR004372">
    <property type="entry name" value="Ac/propionate_kinase"/>
</dbReference>
<feature type="binding site" evidence="6">
    <location>
        <begin position="208"/>
        <end position="212"/>
    </location>
    <ligand>
        <name>ATP</name>
        <dbReference type="ChEBI" id="CHEBI:30616"/>
    </ligand>
</feature>
<dbReference type="GO" id="GO:0000287">
    <property type="term" value="F:magnesium ion binding"/>
    <property type="evidence" value="ECO:0007669"/>
    <property type="project" value="UniProtKB-UniRule"/>
</dbReference>
<keyword evidence="6" id="KW-0963">Cytoplasm</keyword>
<feature type="binding site" evidence="6">
    <location>
        <begin position="331"/>
        <end position="335"/>
    </location>
    <ligand>
        <name>ATP</name>
        <dbReference type="ChEBI" id="CHEBI:30616"/>
    </ligand>
</feature>
<feature type="binding site" evidence="6">
    <location>
        <position position="384"/>
    </location>
    <ligand>
        <name>Mg(2+)</name>
        <dbReference type="ChEBI" id="CHEBI:18420"/>
    </ligand>
</feature>
<proteinExistence type="inferred from homology"/>
<dbReference type="InterPro" id="IPR000890">
    <property type="entry name" value="Aliphatic_acid_kin_short-chain"/>
</dbReference>
<keyword evidence="4 6" id="KW-0418">Kinase</keyword>
<dbReference type="Proteomes" id="UP000229740">
    <property type="component" value="Unassembled WGS sequence"/>
</dbReference>
<organism evidence="8 9">
    <name type="scientific">candidate division KSB3 bacterium</name>
    <dbReference type="NCBI Taxonomy" id="2044937"/>
    <lineage>
        <taxon>Bacteria</taxon>
        <taxon>candidate division KSB3</taxon>
    </lineage>
</organism>
<keyword evidence="5 6" id="KW-0067">ATP-binding</keyword>
<dbReference type="GO" id="GO:0006085">
    <property type="term" value="P:acetyl-CoA biosynthetic process"/>
    <property type="evidence" value="ECO:0007669"/>
    <property type="project" value="UniProtKB-UniRule"/>
</dbReference>
<feature type="active site" description="Proton donor/acceptor" evidence="6">
    <location>
        <position position="148"/>
    </location>
</feature>
<gene>
    <name evidence="6" type="primary">ackA</name>
    <name evidence="8" type="ORF">CSB45_09480</name>
</gene>
<feature type="binding site" evidence="6">
    <location>
        <position position="91"/>
    </location>
    <ligand>
        <name>substrate</name>
    </ligand>
</feature>
<comment type="cofactor">
    <cofactor evidence="6">
        <name>Mg(2+)</name>
        <dbReference type="ChEBI" id="CHEBI:18420"/>
    </cofactor>
    <cofactor evidence="6">
        <name>Mn(2+)</name>
        <dbReference type="ChEBI" id="CHEBI:29035"/>
    </cofactor>
    <text evidence="6">Mg(2+). Can also accept Mn(2+).</text>
</comment>